<dbReference type="EMBL" id="SPDS01000001">
    <property type="protein sequence ID" value="TFH57314.1"/>
    <property type="molecule type" value="Genomic_DNA"/>
</dbReference>
<feature type="domain" description="HTH cro/C1-type" evidence="1">
    <location>
        <begin position="46"/>
        <end position="100"/>
    </location>
</feature>
<evidence type="ECO:0000313" key="2">
    <source>
        <dbReference type="EMBL" id="TFH57314.1"/>
    </source>
</evidence>
<dbReference type="Pfam" id="PF13443">
    <property type="entry name" value="HTH_26"/>
    <property type="match status" value="1"/>
</dbReference>
<reference evidence="2 3" key="1">
    <citation type="submission" date="2019-03" db="EMBL/GenBank/DDBJ databases">
        <title>Glutamicibacter sp. LJH19 genome.</title>
        <authorList>
            <person name="Sinai Borker S."/>
            <person name="Kumar R."/>
        </authorList>
    </citation>
    <scope>NUCLEOTIDE SEQUENCE [LARGE SCALE GENOMIC DNA]</scope>
    <source>
        <strain evidence="2 3">LJH19</strain>
    </source>
</reference>
<name>A0A4Y8U0T6_9MICC</name>
<dbReference type="Gene3D" id="1.10.260.40">
    <property type="entry name" value="lambda repressor-like DNA-binding domains"/>
    <property type="match status" value="1"/>
</dbReference>
<sequence>MYPYGQLYHHGGHPRYPNRCNYKLATIQMVSYAIRMDTIKQVQANIKIVARDKNLSDNALALKSGIPYSTLYRKLAVTGDFKLSELARLADALEVSPADLYKTDVYESKKSA</sequence>
<dbReference type="PROSITE" id="PS50943">
    <property type="entry name" value="HTH_CROC1"/>
    <property type="match status" value="1"/>
</dbReference>
<dbReference type="GO" id="GO:0003677">
    <property type="term" value="F:DNA binding"/>
    <property type="evidence" value="ECO:0007669"/>
    <property type="project" value="InterPro"/>
</dbReference>
<evidence type="ECO:0000313" key="3">
    <source>
        <dbReference type="Proteomes" id="UP000297638"/>
    </source>
</evidence>
<protein>
    <submittedName>
        <fullName evidence="2">XRE family transcriptional regulator</fullName>
    </submittedName>
</protein>
<dbReference type="InterPro" id="IPR010982">
    <property type="entry name" value="Lambda_DNA-bd_dom_sf"/>
</dbReference>
<comment type="caution">
    <text evidence="2">The sequence shown here is derived from an EMBL/GenBank/DDBJ whole genome shotgun (WGS) entry which is preliminary data.</text>
</comment>
<dbReference type="CDD" id="cd00093">
    <property type="entry name" value="HTH_XRE"/>
    <property type="match status" value="1"/>
</dbReference>
<proteinExistence type="predicted"/>
<dbReference type="AlphaFoldDB" id="A0A4Y8U0T6"/>
<dbReference type="SUPFAM" id="SSF47413">
    <property type="entry name" value="lambda repressor-like DNA-binding domains"/>
    <property type="match status" value="1"/>
</dbReference>
<accession>A0A4Y8U0T6</accession>
<organism evidence="2 3">
    <name type="scientific">Glutamicibacter arilaitensis</name>
    <dbReference type="NCBI Taxonomy" id="256701"/>
    <lineage>
        <taxon>Bacteria</taxon>
        <taxon>Bacillati</taxon>
        <taxon>Actinomycetota</taxon>
        <taxon>Actinomycetes</taxon>
        <taxon>Micrococcales</taxon>
        <taxon>Micrococcaceae</taxon>
        <taxon>Glutamicibacter</taxon>
    </lineage>
</organism>
<dbReference type="Proteomes" id="UP000297638">
    <property type="component" value="Unassembled WGS sequence"/>
</dbReference>
<evidence type="ECO:0000259" key="1">
    <source>
        <dbReference type="PROSITE" id="PS50943"/>
    </source>
</evidence>
<gene>
    <name evidence="2" type="ORF">EXY26_10050</name>
</gene>
<dbReference type="InterPro" id="IPR001387">
    <property type="entry name" value="Cro/C1-type_HTH"/>
</dbReference>